<dbReference type="EMBL" id="JARK01001338">
    <property type="protein sequence ID" value="EYC33094.1"/>
    <property type="molecule type" value="Genomic_DNA"/>
</dbReference>
<accession>A0A016VZV4</accession>
<feature type="region of interest" description="Disordered" evidence="1">
    <location>
        <begin position="45"/>
        <end position="70"/>
    </location>
</feature>
<dbReference type="Proteomes" id="UP000024635">
    <property type="component" value="Unassembled WGS sequence"/>
</dbReference>
<comment type="caution">
    <text evidence="2">The sequence shown here is derived from an EMBL/GenBank/DDBJ whole genome shotgun (WGS) entry which is preliminary data.</text>
</comment>
<proteinExistence type="predicted"/>
<sequence length="70" mass="7894">MRNDQYIMFKSRIALQMLVSRPDPHMSAVDPHMPAVDQQYIRGVPAHARDGEPTLHLGRTADPPRAESSE</sequence>
<evidence type="ECO:0000313" key="3">
    <source>
        <dbReference type="Proteomes" id="UP000024635"/>
    </source>
</evidence>
<organism evidence="2 3">
    <name type="scientific">Ancylostoma ceylanicum</name>
    <dbReference type="NCBI Taxonomy" id="53326"/>
    <lineage>
        <taxon>Eukaryota</taxon>
        <taxon>Metazoa</taxon>
        <taxon>Ecdysozoa</taxon>
        <taxon>Nematoda</taxon>
        <taxon>Chromadorea</taxon>
        <taxon>Rhabditida</taxon>
        <taxon>Rhabditina</taxon>
        <taxon>Rhabditomorpha</taxon>
        <taxon>Strongyloidea</taxon>
        <taxon>Ancylostomatidae</taxon>
        <taxon>Ancylostomatinae</taxon>
        <taxon>Ancylostoma</taxon>
    </lineage>
</organism>
<dbReference type="AlphaFoldDB" id="A0A016VZV4"/>
<gene>
    <name evidence="2" type="primary">Acey_s0002.g595</name>
    <name evidence="2" type="ORF">Y032_0002g595</name>
</gene>
<reference evidence="3" key="1">
    <citation type="journal article" date="2015" name="Nat. Genet.">
        <title>The genome and transcriptome of the zoonotic hookworm Ancylostoma ceylanicum identify infection-specific gene families.</title>
        <authorList>
            <person name="Schwarz E.M."/>
            <person name="Hu Y."/>
            <person name="Antoshechkin I."/>
            <person name="Miller M.M."/>
            <person name="Sternberg P.W."/>
            <person name="Aroian R.V."/>
        </authorList>
    </citation>
    <scope>NUCLEOTIDE SEQUENCE</scope>
    <source>
        <strain evidence="3">HY135</strain>
    </source>
</reference>
<evidence type="ECO:0000256" key="1">
    <source>
        <dbReference type="SAM" id="MobiDB-lite"/>
    </source>
</evidence>
<protein>
    <submittedName>
        <fullName evidence="2">Uncharacterized protein</fullName>
    </submittedName>
</protein>
<keyword evidence="3" id="KW-1185">Reference proteome</keyword>
<name>A0A016VZV4_9BILA</name>
<evidence type="ECO:0000313" key="2">
    <source>
        <dbReference type="EMBL" id="EYC33094.1"/>
    </source>
</evidence>